<dbReference type="EMBL" id="PQXJ01002206">
    <property type="protein sequence ID" value="TGO43560.1"/>
    <property type="molecule type" value="Genomic_DNA"/>
</dbReference>
<dbReference type="AlphaFoldDB" id="A0A4Z1H9Y6"/>
<feature type="region of interest" description="Disordered" evidence="1">
    <location>
        <begin position="58"/>
        <end position="120"/>
    </location>
</feature>
<evidence type="ECO:0000313" key="3">
    <source>
        <dbReference type="Proteomes" id="UP000297452"/>
    </source>
</evidence>
<gene>
    <name evidence="2" type="ORF">BOTNAR_2213g00020</name>
</gene>
<reference evidence="2 3" key="1">
    <citation type="submission" date="2017-12" db="EMBL/GenBank/DDBJ databases">
        <title>Comparative genomics of Botrytis spp.</title>
        <authorList>
            <person name="Valero-Jimenez C.A."/>
            <person name="Tapia P."/>
            <person name="Veloso J."/>
            <person name="Silva-Moreno E."/>
            <person name="Staats M."/>
            <person name="Valdes J.H."/>
            <person name="Van Kan J.A.L."/>
        </authorList>
    </citation>
    <scope>NUCLEOTIDE SEQUENCE [LARGE SCALE GENOMIC DNA]</scope>
    <source>
        <strain evidence="2 3">MUCL2120</strain>
    </source>
</reference>
<evidence type="ECO:0000256" key="1">
    <source>
        <dbReference type="SAM" id="MobiDB-lite"/>
    </source>
</evidence>
<accession>A0A4Z1H9Y6</accession>
<proteinExistence type="predicted"/>
<sequence length="120" mass="13043">MIFQILELDLLGFACEPNEYDDYYCIGAPTVPGQFRTPTSEPPMTSLDVVAFPSSVMSSTATSSAASGTKPVLSAAPSSKTPVQTESGRESTTSQGAEHVASHKHPHYNHQHLHHHHHRH</sequence>
<feature type="compositionally biased region" description="Basic residues" evidence="1">
    <location>
        <begin position="102"/>
        <end position="120"/>
    </location>
</feature>
<feature type="compositionally biased region" description="Polar residues" evidence="1">
    <location>
        <begin position="76"/>
        <end position="96"/>
    </location>
</feature>
<protein>
    <submittedName>
        <fullName evidence="2">Uncharacterized protein</fullName>
    </submittedName>
</protein>
<feature type="compositionally biased region" description="Low complexity" evidence="1">
    <location>
        <begin position="58"/>
        <end position="69"/>
    </location>
</feature>
<name>A0A4Z1H9Y6_9HELO</name>
<organism evidence="2 3">
    <name type="scientific">Botryotinia narcissicola</name>
    <dbReference type="NCBI Taxonomy" id="278944"/>
    <lineage>
        <taxon>Eukaryota</taxon>
        <taxon>Fungi</taxon>
        <taxon>Dikarya</taxon>
        <taxon>Ascomycota</taxon>
        <taxon>Pezizomycotina</taxon>
        <taxon>Leotiomycetes</taxon>
        <taxon>Helotiales</taxon>
        <taxon>Sclerotiniaceae</taxon>
        <taxon>Botryotinia</taxon>
    </lineage>
</organism>
<keyword evidence="3" id="KW-1185">Reference proteome</keyword>
<comment type="caution">
    <text evidence="2">The sequence shown here is derived from an EMBL/GenBank/DDBJ whole genome shotgun (WGS) entry which is preliminary data.</text>
</comment>
<evidence type="ECO:0000313" key="2">
    <source>
        <dbReference type="EMBL" id="TGO43560.1"/>
    </source>
</evidence>
<dbReference type="Proteomes" id="UP000297452">
    <property type="component" value="Unassembled WGS sequence"/>
</dbReference>